<evidence type="ECO:0000313" key="1">
    <source>
        <dbReference type="EMBL" id="CAI2188959.1"/>
    </source>
</evidence>
<sequence>PALDVLHQSSFQENYKVYRPVSYLENKDQCQGIQQIDNRFEINSDSNAGWAIRGQKKTQKYYVIIYSQTLAIHRKPTRQVEVSYHT</sequence>
<feature type="non-terminal residue" evidence="1">
    <location>
        <position position="1"/>
    </location>
</feature>
<gene>
    <name evidence="1" type="ORF">FWILDA_LOCUS13841</name>
</gene>
<name>A0A9W4T1M3_9GLOM</name>
<accession>A0A9W4T1M3</accession>
<keyword evidence="2" id="KW-1185">Reference proteome</keyword>
<protein>
    <submittedName>
        <fullName evidence="1">13985_t:CDS:1</fullName>
    </submittedName>
</protein>
<evidence type="ECO:0000313" key="2">
    <source>
        <dbReference type="Proteomes" id="UP001153678"/>
    </source>
</evidence>
<dbReference type="AlphaFoldDB" id="A0A9W4T1M3"/>
<reference evidence="1" key="1">
    <citation type="submission" date="2022-08" db="EMBL/GenBank/DDBJ databases">
        <authorList>
            <person name="Kallberg Y."/>
            <person name="Tangrot J."/>
            <person name="Rosling A."/>
        </authorList>
    </citation>
    <scope>NUCLEOTIDE SEQUENCE</scope>
    <source>
        <strain evidence="1">Wild A</strain>
    </source>
</reference>
<dbReference type="EMBL" id="CAMKVN010005504">
    <property type="protein sequence ID" value="CAI2188959.1"/>
    <property type="molecule type" value="Genomic_DNA"/>
</dbReference>
<organism evidence="1 2">
    <name type="scientific">Funneliformis geosporum</name>
    <dbReference type="NCBI Taxonomy" id="1117311"/>
    <lineage>
        <taxon>Eukaryota</taxon>
        <taxon>Fungi</taxon>
        <taxon>Fungi incertae sedis</taxon>
        <taxon>Mucoromycota</taxon>
        <taxon>Glomeromycotina</taxon>
        <taxon>Glomeromycetes</taxon>
        <taxon>Glomerales</taxon>
        <taxon>Glomeraceae</taxon>
        <taxon>Funneliformis</taxon>
    </lineage>
</organism>
<comment type="caution">
    <text evidence="1">The sequence shown here is derived from an EMBL/GenBank/DDBJ whole genome shotgun (WGS) entry which is preliminary data.</text>
</comment>
<dbReference type="Proteomes" id="UP001153678">
    <property type="component" value="Unassembled WGS sequence"/>
</dbReference>
<proteinExistence type="predicted"/>